<protein>
    <submittedName>
        <fullName evidence="1">Acyl-coenzyme A thioesterase PaaI-like protein</fullName>
    </submittedName>
</protein>
<evidence type="ECO:0000313" key="1">
    <source>
        <dbReference type="EMBL" id="MBB3995020.1"/>
    </source>
</evidence>
<reference evidence="1 2" key="1">
    <citation type="submission" date="2020-08" db="EMBL/GenBank/DDBJ databases">
        <title>Genomic Encyclopedia of Type Strains, Phase IV (KMG-IV): sequencing the most valuable type-strain genomes for metagenomic binning, comparative biology and taxonomic classification.</title>
        <authorList>
            <person name="Goeker M."/>
        </authorList>
    </citation>
    <scope>NUCLEOTIDE SEQUENCE [LARGE SCALE GENOMIC DNA]</scope>
    <source>
        <strain evidence="1 2">DSM 102234</strain>
    </source>
</reference>
<sequence>MSSLPSDPKLVKRLTALMGMMPFGAALGVEVIAAADGTVTLEAPLTPPFEAPPGCFAASSVGALGDMAAMLSVTTKLPLTDAMSTMDFTIKMLGNSQGARLRAVGQAKQVGKNTCVGAADIFVQQNGEWIACGTLIATGRRTTLG</sequence>
<name>A0A7W6E5C9_9RHOB</name>
<dbReference type="Gene3D" id="3.10.129.10">
    <property type="entry name" value="Hotdog Thioesterase"/>
    <property type="match status" value="1"/>
</dbReference>
<dbReference type="InterPro" id="IPR029069">
    <property type="entry name" value="HotDog_dom_sf"/>
</dbReference>
<dbReference type="SUPFAM" id="SSF54637">
    <property type="entry name" value="Thioesterase/thiol ester dehydrase-isomerase"/>
    <property type="match status" value="1"/>
</dbReference>
<accession>A0A7W6E5C9</accession>
<proteinExistence type="predicted"/>
<dbReference type="AlphaFoldDB" id="A0A7W6E5C9"/>
<dbReference type="CDD" id="cd03443">
    <property type="entry name" value="PaaI_thioesterase"/>
    <property type="match status" value="1"/>
</dbReference>
<keyword evidence="2" id="KW-1185">Reference proteome</keyword>
<comment type="caution">
    <text evidence="1">The sequence shown here is derived from an EMBL/GenBank/DDBJ whole genome shotgun (WGS) entry which is preliminary data.</text>
</comment>
<organism evidence="1 2">
    <name type="scientific">Sulfitobacter undariae</name>
    <dbReference type="NCBI Taxonomy" id="1563671"/>
    <lineage>
        <taxon>Bacteria</taxon>
        <taxon>Pseudomonadati</taxon>
        <taxon>Pseudomonadota</taxon>
        <taxon>Alphaproteobacteria</taxon>
        <taxon>Rhodobacterales</taxon>
        <taxon>Roseobacteraceae</taxon>
        <taxon>Sulfitobacter</taxon>
    </lineage>
</organism>
<dbReference type="Proteomes" id="UP000530268">
    <property type="component" value="Unassembled WGS sequence"/>
</dbReference>
<dbReference type="RefSeq" id="WP_184566570.1">
    <property type="nucleotide sequence ID" value="NZ_JACIEI010000010.1"/>
</dbReference>
<gene>
    <name evidence="1" type="ORF">GGR95_002670</name>
</gene>
<evidence type="ECO:0000313" key="2">
    <source>
        <dbReference type="Proteomes" id="UP000530268"/>
    </source>
</evidence>
<dbReference type="EMBL" id="JACIEI010000010">
    <property type="protein sequence ID" value="MBB3995020.1"/>
    <property type="molecule type" value="Genomic_DNA"/>
</dbReference>